<organism evidence="5 6">
    <name type="scientific">Candidatus Pantoea varia</name>
    <dbReference type="NCBI Taxonomy" id="1881036"/>
    <lineage>
        <taxon>Bacteria</taxon>
        <taxon>Pseudomonadati</taxon>
        <taxon>Pseudomonadota</taxon>
        <taxon>Gammaproteobacteria</taxon>
        <taxon>Enterobacterales</taxon>
        <taxon>Erwiniaceae</taxon>
        <taxon>Pantoea</taxon>
    </lineage>
</organism>
<comment type="similarity">
    <text evidence="1">Belongs to the transferase hexapeptide repeat family.</text>
</comment>
<dbReference type="InterPro" id="IPR050179">
    <property type="entry name" value="Trans_hexapeptide_repeat"/>
</dbReference>
<evidence type="ECO:0000256" key="4">
    <source>
        <dbReference type="ARBA" id="ARBA00023315"/>
    </source>
</evidence>
<dbReference type="Pfam" id="PF00132">
    <property type="entry name" value="Hexapep"/>
    <property type="match status" value="1"/>
</dbReference>
<dbReference type="SUPFAM" id="SSF51161">
    <property type="entry name" value="Trimeric LpxA-like enzymes"/>
    <property type="match status" value="1"/>
</dbReference>
<dbReference type="InterPro" id="IPR018357">
    <property type="entry name" value="Hexapep_transf_CS"/>
</dbReference>
<evidence type="ECO:0000256" key="2">
    <source>
        <dbReference type="ARBA" id="ARBA00022679"/>
    </source>
</evidence>
<dbReference type="NCBIfam" id="TIGR03308">
    <property type="entry name" value="phn_thr-fam"/>
    <property type="match status" value="1"/>
</dbReference>
<evidence type="ECO:0000313" key="6">
    <source>
        <dbReference type="Proteomes" id="UP000198968"/>
    </source>
</evidence>
<dbReference type="CDD" id="cd03349">
    <property type="entry name" value="LbH_XAT"/>
    <property type="match status" value="1"/>
</dbReference>
<protein>
    <submittedName>
        <fullName evidence="5">Phosphonate metabolim protein, transferase hexapeptide repeat family</fullName>
    </submittedName>
</protein>
<evidence type="ECO:0000256" key="1">
    <source>
        <dbReference type="ARBA" id="ARBA00007274"/>
    </source>
</evidence>
<dbReference type="Proteomes" id="UP000198968">
    <property type="component" value="Unassembled WGS sequence"/>
</dbReference>
<evidence type="ECO:0000256" key="3">
    <source>
        <dbReference type="ARBA" id="ARBA00022737"/>
    </source>
</evidence>
<dbReference type="EMBL" id="FOVG01000001">
    <property type="protein sequence ID" value="SFN34301.1"/>
    <property type="molecule type" value="Genomic_DNA"/>
</dbReference>
<gene>
    <name evidence="5" type="ORF">SAMN05428971_1096</name>
</gene>
<dbReference type="Gene3D" id="2.160.10.10">
    <property type="entry name" value="Hexapeptide repeat proteins"/>
    <property type="match status" value="1"/>
</dbReference>
<keyword evidence="4" id="KW-0012">Acyltransferase</keyword>
<keyword evidence="3" id="KW-0677">Repeat</keyword>
<name>A0A1I4Y8E9_9GAMM</name>
<accession>A0A1I4Y8E9</accession>
<dbReference type="InterPro" id="IPR011004">
    <property type="entry name" value="Trimer_LpxA-like_sf"/>
</dbReference>
<reference evidence="6" key="1">
    <citation type="submission" date="2016-10" db="EMBL/GenBank/DDBJ databases">
        <authorList>
            <person name="Varghese N."/>
            <person name="Submissions S."/>
        </authorList>
    </citation>
    <scope>NUCLEOTIDE SEQUENCE [LARGE SCALE GENOMIC DNA]</scope>
    <source>
        <strain evidence="6">OV426</strain>
    </source>
</reference>
<dbReference type="GO" id="GO:0016747">
    <property type="term" value="F:acyltransferase activity, transferring groups other than amino-acyl groups"/>
    <property type="evidence" value="ECO:0007669"/>
    <property type="project" value="UniProtKB-ARBA"/>
</dbReference>
<dbReference type="PROSITE" id="PS00101">
    <property type="entry name" value="HEXAPEP_TRANSFERASES"/>
    <property type="match status" value="1"/>
</dbReference>
<dbReference type="PANTHER" id="PTHR43300">
    <property type="entry name" value="ACETYLTRANSFERASE"/>
    <property type="match status" value="1"/>
</dbReference>
<dbReference type="PANTHER" id="PTHR43300:SF11">
    <property type="entry name" value="ACETYLTRANSFERASE RV3034C-RELATED"/>
    <property type="match status" value="1"/>
</dbReference>
<dbReference type="InterPro" id="IPR017694">
    <property type="entry name" value="Phosphonate_tfrase_rpt"/>
</dbReference>
<proteinExistence type="inferred from homology"/>
<dbReference type="InterPro" id="IPR001451">
    <property type="entry name" value="Hexapep"/>
</dbReference>
<evidence type="ECO:0000313" key="5">
    <source>
        <dbReference type="EMBL" id="SFN34301.1"/>
    </source>
</evidence>
<keyword evidence="2 5" id="KW-0808">Transferase</keyword>
<sequence>MVPQKHAAGALLIQTGSSMSIAAVMPARLAHTWIDESVKMRDTTVGQQCEILAHSSLEYSELGDFSYVGEHCCLADTQVGRFCAIANQVRIGAPNHPMDRASQHRFTYCPEYYHPDARRDQGFFAARRADRVVIGNDVWIGHGVIVLPGVTIGDGAVLAAGAVVTKNVAPYSVVGGVPARPLRVRFTPAIAARLQRIAWWNWPLEKLLANLPDFQHGDIEAFCDRYGE</sequence>
<dbReference type="AlphaFoldDB" id="A0A1I4Y8E9"/>
<keyword evidence="6" id="KW-1185">Reference proteome</keyword>